<dbReference type="SUPFAM" id="SSF53187">
    <property type="entry name" value="Zn-dependent exopeptidases"/>
    <property type="match status" value="1"/>
</dbReference>
<dbReference type="PANTHER" id="PTHR43808">
    <property type="entry name" value="ACETYLORNITHINE DEACETYLASE"/>
    <property type="match status" value="1"/>
</dbReference>
<dbReference type="Pfam" id="PF01546">
    <property type="entry name" value="Peptidase_M20"/>
    <property type="match status" value="1"/>
</dbReference>
<name>A0A1H5VVZ4_9BACT</name>
<dbReference type="PANTHER" id="PTHR43808:SF17">
    <property type="entry name" value="PEPTIDASE M20"/>
    <property type="match status" value="1"/>
</dbReference>
<dbReference type="InterPro" id="IPR036264">
    <property type="entry name" value="Bact_exopeptidase_dim_dom"/>
</dbReference>
<keyword evidence="5" id="KW-1185">Reference proteome</keyword>
<dbReference type="InterPro" id="IPR050072">
    <property type="entry name" value="Peptidase_M20A"/>
</dbReference>
<reference evidence="4 5" key="1">
    <citation type="submission" date="2016-10" db="EMBL/GenBank/DDBJ databases">
        <authorList>
            <person name="de Groot N.N."/>
        </authorList>
    </citation>
    <scope>NUCLEOTIDE SEQUENCE [LARGE SCALE GENOMIC DNA]</scope>
    <source>
        <strain evidence="4 5">DSM 22489</strain>
    </source>
</reference>
<evidence type="ECO:0000259" key="3">
    <source>
        <dbReference type="Pfam" id="PF07687"/>
    </source>
</evidence>
<proteinExistence type="predicted"/>
<evidence type="ECO:0000313" key="5">
    <source>
        <dbReference type="Proteomes" id="UP000236728"/>
    </source>
</evidence>
<protein>
    <submittedName>
        <fullName evidence="4">Acetylornithine deacetylase/Succinyl-diaminopimelate desuccinylase</fullName>
    </submittedName>
</protein>
<evidence type="ECO:0000313" key="4">
    <source>
        <dbReference type="EMBL" id="SEF90757.1"/>
    </source>
</evidence>
<dbReference type="InterPro" id="IPR002933">
    <property type="entry name" value="Peptidase_M20"/>
</dbReference>
<gene>
    <name evidence="4" type="ORF">SAMN05421819_1312</name>
</gene>
<dbReference type="EMBL" id="FNVA01000002">
    <property type="protein sequence ID" value="SEF90757.1"/>
    <property type="molecule type" value="Genomic_DNA"/>
</dbReference>
<dbReference type="Proteomes" id="UP000236728">
    <property type="component" value="Unassembled WGS sequence"/>
</dbReference>
<keyword evidence="2" id="KW-0378">Hydrolase</keyword>
<feature type="domain" description="Peptidase M20 dimerisation" evidence="3">
    <location>
        <begin position="243"/>
        <end position="336"/>
    </location>
</feature>
<evidence type="ECO:0000256" key="1">
    <source>
        <dbReference type="ARBA" id="ARBA00022723"/>
    </source>
</evidence>
<dbReference type="Gene3D" id="3.40.630.10">
    <property type="entry name" value="Zn peptidases"/>
    <property type="match status" value="1"/>
</dbReference>
<dbReference type="AlphaFoldDB" id="A0A1H5VVZ4"/>
<organism evidence="4 5">
    <name type="scientific">Bryocella elongata</name>
    <dbReference type="NCBI Taxonomy" id="863522"/>
    <lineage>
        <taxon>Bacteria</taxon>
        <taxon>Pseudomonadati</taxon>
        <taxon>Acidobacteriota</taxon>
        <taxon>Terriglobia</taxon>
        <taxon>Terriglobales</taxon>
        <taxon>Acidobacteriaceae</taxon>
        <taxon>Bryocella</taxon>
    </lineage>
</organism>
<dbReference type="InterPro" id="IPR011650">
    <property type="entry name" value="Peptidase_M20_dimer"/>
</dbReference>
<dbReference type="GO" id="GO:0016787">
    <property type="term" value="F:hydrolase activity"/>
    <property type="evidence" value="ECO:0007669"/>
    <property type="project" value="UniProtKB-KW"/>
</dbReference>
<dbReference type="Gene3D" id="3.30.70.360">
    <property type="match status" value="1"/>
</dbReference>
<dbReference type="SUPFAM" id="SSF55031">
    <property type="entry name" value="Bacterial exopeptidase dimerisation domain"/>
    <property type="match status" value="1"/>
</dbReference>
<keyword evidence="1" id="KW-0479">Metal-binding</keyword>
<accession>A0A1H5VVZ4</accession>
<sequence length="446" mass="46891">MTEEPICGSPISPGFPEFRMFPARPKPASRRVLAAGCCAVVAPLFAFASSAAAQTPSEILARPDVQKAMATIKETEPHFVDEQIRLCEIPAPPFKEDKKGAELAKLFKAAGLQNVRIDKAGNVLGDRQGAAATPHLVMAAHLDTVFPEGTDVHVTRTGNVLKGPGIGDDCRGLAALLSVINAMQKHSLKTAGTITFVADVGEEGLGDLRGMKELFGTTMRGQIDDFISIEPGEADRVSNGGVGSYRYKVTFMGPGGHSYGAFGLVNPIAAMGRAITYIDQIVPPKDPRTTFNEGVVGGGTSVNAIPFEAWFEFDERSPDVKSLDEMDAKFKAAVQKGVDDENARWGKGKITVKMETLGIRPAGETPLDSPIVKTATASIKALGFGDASYGAGSSDSNVPMHLGIPAITIGGGGKDAGAHSLNETDDVTDSYKGPQNALLIALSILK</sequence>
<evidence type="ECO:0000256" key="2">
    <source>
        <dbReference type="ARBA" id="ARBA00022801"/>
    </source>
</evidence>
<dbReference type="Pfam" id="PF07687">
    <property type="entry name" value="M20_dimer"/>
    <property type="match status" value="1"/>
</dbReference>
<dbReference type="GO" id="GO:0046872">
    <property type="term" value="F:metal ion binding"/>
    <property type="evidence" value="ECO:0007669"/>
    <property type="project" value="UniProtKB-KW"/>
</dbReference>